<dbReference type="EMBL" id="BQNB010014782">
    <property type="protein sequence ID" value="GJT32305.1"/>
    <property type="molecule type" value="Genomic_DNA"/>
</dbReference>
<protein>
    <submittedName>
        <fullName evidence="4">Retrotransposon protein, putative, ty1-copia subclass</fullName>
    </submittedName>
</protein>
<dbReference type="Gene3D" id="4.10.60.10">
    <property type="entry name" value="Zinc finger, CCHC-type"/>
    <property type="match status" value="1"/>
</dbReference>
<reference evidence="4" key="2">
    <citation type="submission" date="2022-01" db="EMBL/GenBank/DDBJ databases">
        <authorList>
            <person name="Yamashiro T."/>
            <person name="Shiraishi A."/>
            <person name="Satake H."/>
            <person name="Nakayama K."/>
        </authorList>
    </citation>
    <scope>NUCLEOTIDE SEQUENCE</scope>
</reference>
<dbReference type="PANTHER" id="PTHR47592">
    <property type="entry name" value="PBF68 PROTEIN"/>
    <property type="match status" value="1"/>
</dbReference>
<comment type="caution">
    <text evidence="4">The sequence shown here is derived from an EMBL/GenBank/DDBJ whole genome shotgun (WGS) entry which is preliminary data.</text>
</comment>
<organism evidence="4 5">
    <name type="scientific">Tanacetum coccineum</name>
    <dbReference type="NCBI Taxonomy" id="301880"/>
    <lineage>
        <taxon>Eukaryota</taxon>
        <taxon>Viridiplantae</taxon>
        <taxon>Streptophyta</taxon>
        <taxon>Embryophyta</taxon>
        <taxon>Tracheophyta</taxon>
        <taxon>Spermatophyta</taxon>
        <taxon>Magnoliopsida</taxon>
        <taxon>eudicotyledons</taxon>
        <taxon>Gunneridae</taxon>
        <taxon>Pentapetalae</taxon>
        <taxon>asterids</taxon>
        <taxon>campanulids</taxon>
        <taxon>Asterales</taxon>
        <taxon>Asteraceae</taxon>
        <taxon>Asteroideae</taxon>
        <taxon>Anthemideae</taxon>
        <taxon>Anthemidinae</taxon>
        <taxon>Tanacetum</taxon>
    </lineage>
</organism>
<name>A0ABQ5D056_9ASTR</name>
<evidence type="ECO:0000259" key="3">
    <source>
        <dbReference type="Pfam" id="PF25597"/>
    </source>
</evidence>
<dbReference type="Proteomes" id="UP001151760">
    <property type="component" value="Unassembled WGS sequence"/>
</dbReference>
<feature type="domain" description="Retroviral polymerase SH3-like" evidence="3">
    <location>
        <begin position="449"/>
        <end position="504"/>
    </location>
</feature>
<evidence type="ECO:0000313" key="4">
    <source>
        <dbReference type="EMBL" id="GJT32305.1"/>
    </source>
</evidence>
<dbReference type="InterPro" id="IPR057670">
    <property type="entry name" value="SH3_retrovirus"/>
</dbReference>
<feature type="region of interest" description="Disordered" evidence="1">
    <location>
        <begin position="273"/>
        <end position="304"/>
    </location>
</feature>
<feature type="domain" description="Retrovirus-related Pol polyprotein from transposon TNT 1-94-like beta-barrel" evidence="2">
    <location>
        <begin position="354"/>
        <end position="436"/>
    </location>
</feature>
<gene>
    <name evidence="4" type="ORF">Tco_0922724</name>
</gene>
<dbReference type="InterPro" id="IPR054722">
    <property type="entry name" value="PolX-like_BBD"/>
</dbReference>
<dbReference type="PANTHER" id="PTHR47592:SF31">
    <property type="entry name" value="ZINC FINGER, CCHC-TYPE-RELATED"/>
    <property type="match status" value="1"/>
</dbReference>
<feature type="compositionally biased region" description="Basic and acidic residues" evidence="1">
    <location>
        <begin position="295"/>
        <end position="304"/>
    </location>
</feature>
<evidence type="ECO:0000313" key="5">
    <source>
        <dbReference type="Proteomes" id="UP001151760"/>
    </source>
</evidence>
<dbReference type="InterPro" id="IPR036875">
    <property type="entry name" value="Znf_CCHC_sf"/>
</dbReference>
<accession>A0ABQ5D056</accession>
<proteinExistence type="predicted"/>
<sequence>MARSHPRFKRHTNEQCNRIPPLLKVGEKDEKNGISHAYQKLKGFYKGVLNLEPDYIRNAKTEEWLTRGHISDIVKEILMDIGEEFTNLEILKCWSLETSRRKSHKVLGIAPVAIIDRQLPFEYTITSRSTDMVVNAVYDAYNEVACLILGSMTPELHKQFENSSPYDMVKELKYMFEKQAGVERFDLIQSFHACKQEEGKSVAAYVLQMKGYVDQPECLGYVLPQDLTMGVILNDLTKDFAGFVRSYNMHNMGKTICELHAMLIEYEKGLPKKADTPQGNDKQVYIPKPKNSKPSAKEHPAKDDTCHHCKEVGHWKRNCHVYLAELLKKRKQVGSTSSSGIFTIELFVFPNKSWVYDTDCGTHVCITKQGFREARKLKQGALYLYVGNGVHAQVEAIGSYDLVLPNGLVICLDNCHYAPSITRGVVSVHRLVENGFVQCFTDFGILVWRCVVLVKRDTPDKLQQRSVKCIFIGYLKETMGYYFYFPPENKIVVARYAEFFEKNLITQEVSGRAIE</sequence>
<evidence type="ECO:0000256" key="1">
    <source>
        <dbReference type="SAM" id="MobiDB-lite"/>
    </source>
</evidence>
<dbReference type="Pfam" id="PF22936">
    <property type="entry name" value="Pol_BBD"/>
    <property type="match status" value="1"/>
</dbReference>
<dbReference type="SUPFAM" id="SSF57756">
    <property type="entry name" value="Retrovirus zinc finger-like domains"/>
    <property type="match status" value="1"/>
</dbReference>
<evidence type="ECO:0000259" key="2">
    <source>
        <dbReference type="Pfam" id="PF22936"/>
    </source>
</evidence>
<dbReference type="Pfam" id="PF25597">
    <property type="entry name" value="SH3_retrovirus"/>
    <property type="match status" value="1"/>
</dbReference>
<reference evidence="4" key="1">
    <citation type="journal article" date="2022" name="Int. J. Mol. Sci.">
        <title>Draft Genome of Tanacetum Coccineum: Genomic Comparison of Closely Related Tanacetum-Family Plants.</title>
        <authorList>
            <person name="Yamashiro T."/>
            <person name="Shiraishi A."/>
            <person name="Nakayama K."/>
            <person name="Satake H."/>
        </authorList>
    </citation>
    <scope>NUCLEOTIDE SEQUENCE</scope>
</reference>
<keyword evidence="5" id="KW-1185">Reference proteome</keyword>
<dbReference type="Pfam" id="PF14223">
    <property type="entry name" value="Retrotran_gag_2"/>
    <property type="match status" value="1"/>
</dbReference>